<dbReference type="PRINTS" id="PR00690">
    <property type="entry name" value="ADHESNFAMILY"/>
</dbReference>
<gene>
    <name evidence="5" type="ORF">UV20_C0002G0107</name>
</gene>
<dbReference type="Gene3D" id="3.40.50.1980">
    <property type="entry name" value="Nitrogenase molybdenum iron protein domain"/>
    <property type="match status" value="2"/>
</dbReference>
<organism evidence="5 6">
    <name type="scientific">Candidatus Magasanikbacteria bacterium GW2011_GWA2_42_32</name>
    <dbReference type="NCBI Taxonomy" id="1619039"/>
    <lineage>
        <taxon>Bacteria</taxon>
        <taxon>Candidatus Magasanikiibacteriota</taxon>
    </lineage>
</organism>
<evidence type="ECO:0000313" key="5">
    <source>
        <dbReference type="EMBL" id="KKS57318.1"/>
    </source>
</evidence>
<comment type="similarity">
    <text evidence="1 4">Belongs to the bacterial solute-binding protein 9 family.</text>
</comment>
<dbReference type="GO" id="GO:0030001">
    <property type="term" value="P:metal ion transport"/>
    <property type="evidence" value="ECO:0007669"/>
    <property type="project" value="InterPro"/>
</dbReference>
<proteinExistence type="inferred from homology"/>
<dbReference type="Pfam" id="PF01297">
    <property type="entry name" value="ZnuA"/>
    <property type="match status" value="1"/>
</dbReference>
<dbReference type="InterPro" id="IPR050492">
    <property type="entry name" value="Bact_metal-bind_prot9"/>
</dbReference>
<reference evidence="5 6" key="1">
    <citation type="journal article" date="2015" name="Nature">
        <title>rRNA introns, odd ribosomes, and small enigmatic genomes across a large radiation of phyla.</title>
        <authorList>
            <person name="Brown C.T."/>
            <person name="Hug L.A."/>
            <person name="Thomas B.C."/>
            <person name="Sharon I."/>
            <person name="Castelle C.J."/>
            <person name="Singh A."/>
            <person name="Wilkins M.J."/>
            <person name="Williams K.H."/>
            <person name="Banfield J.F."/>
        </authorList>
    </citation>
    <scope>NUCLEOTIDE SEQUENCE [LARGE SCALE GENOMIC DNA]</scope>
</reference>
<dbReference type="PRINTS" id="PR00691">
    <property type="entry name" value="ADHESINB"/>
</dbReference>
<evidence type="ECO:0000313" key="6">
    <source>
        <dbReference type="Proteomes" id="UP000034837"/>
    </source>
</evidence>
<dbReference type="InterPro" id="IPR006128">
    <property type="entry name" value="Lipoprotein_PsaA-like"/>
</dbReference>
<dbReference type="EMBL" id="LCDO01000002">
    <property type="protein sequence ID" value="KKS57318.1"/>
    <property type="molecule type" value="Genomic_DNA"/>
</dbReference>
<sequence length="314" mass="35345">MKKILFGALILALILALFYSLNKIERLRPQTGKIKIITTLFPLYDFAKNIGQDKTEVTLLLPPGVEPHSFEPTPSDIANINTADIFVFTGKFMEPWVAEIIKGSTNKNLLVVDDSNGVRLIDAVFHDSDEPAGASDPHIWLDFDNDRIMAKNILEALQTKDPSNETFYQNNFASFSSQLNNLDEKYQSYLSTCQNKTLVYGGHYALGYLAKRYGLNYLAAQGLAPDAEPTAQDLIKLIEQIKKNKIKYIFYEELTSPKISETLAQETRTKMLLLNAGHNLSKNDFLKGETFLSLMEKNLKNLKTGLDCSEIDPH</sequence>
<dbReference type="GO" id="GO:0046872">
    <property type="term" value="F:metal ion binding"/>
    <property type="evidence" value="ECO:0007669"/>
    <property type="project" value="InterPro"/>
</dbReference>
<dbReference type="PATRIC" id="fig|1619039.3.peg.399"/>
<dbReference type="InterPro" id="IPR006127">
    <property type="entry name" value="ZnuA-like"/>
</dbReference>
<comment type="caution">
    <text evidence="5">The sequence shown here is derived from an EMBL/GenBank/DDBJ whole genome shotgun (WGS) entry which is preliminary data.</text>
</comment>
<evidence type="ECO:0000256" key="3">
    <source>
        <dbReference type="ARBA" id="ARBA00022729"/>
    </source>
</evidence>
<accession>A0A0G1D5J9</accession>
<dbReference type="SUPFAM" id="SSF53807">
    <property type="entry name" value="Helical backbone' metal receptor"/>
    <property type="match status" value="1"/>
</dbReference>
<evidence type="ECO:0000256" key="4">
    <source>
        <dbReference type="RuleBase" id="RU003512"/>
    </source>
</evidence>
<dbReference type="InterPro" id="IPR006129">
    <property type="entry name" value="AdhesinB"/>
</dbReference>
<dbReference type="Proteomes" id="UP000034837">
    <property type="component" value="Unassembled WGS sequence"/>
</dbReference>
<dbReference type="PANTHER" id="PTHR42953:SF3">
    <property type="entry name" value="HIGH-AFFINITY ZINC UPTAKE SYSTEM PROTEIN ZNUA"/>
    <property type="match status" value="1"/>
</dbReference>
<evidence type="ECO:0000256" key="1">
    <source>
        <dbReference type="ARBA" id="ARBA00011028"/>
    </source>
</evidence>
<evidence type="ECO:0000256" key="2">
    <source>
        <dbReference type="ARBA" id="ARBA00022448"/>
    </source>
</evidence>
<keyword evidence="2 4" id="KW-0813">Transport</keyword>
<dbReference type="PANTHER" id="PTHR42953">
    <property type="entry name" value="HIGH-AFFINITY ZINC UPTAKE SYSTEM PROTEIN ZNUA-RELATED"/>
    <property type="match status" value="1"/>
</dbReference>
<keyword evidence="3" id="KW-0732">Signal</keyword>
<dbReference type="GO" id="GO:0007155">
    <property type="term" value="P:cell adhesion"/>
    <property type="evidence" value="ECO:0007669"/>
    <property type="project" value="InterPro"/>
</dbReference>
<protein>
    <submittedName>
        <fullName evidence="5">Periplasmic solute binding protein</fullName>
    </submittedName>
</protein>
<dbReference type="AlphaFoldDB" id="A0A0G1D5J9"/>
<name>A0A0G1D5J9_9BACT</name>